<proteinExistence type="predicted"/>
<dbReference type="NCBIfam" id="TIGR02206">
    <property type="entry name" value="intg_mem_TP0381"/>
    <property type="match status" value="1"/>
</dbReference>
<sequence>MIEKDGPSFVMFSTAHLGAVVVLCIIIFLLFIVRKKWSSIQPKNKRLNERLFALTLLIIDTIYYVWLFQTERWNLSNSLPLELCSISLAMTIVLLWTGNKHVYDFVFYAGIGGALQAIATPVLDLSFPHFRYFHFFYTHIGIISTALYFTWVKGYRPTFKGIIKTMVALNVLLPIVFAINVVLQGNYMFLRTKPTQGSLLDLLGPYPWYIVSLEIVTFIIFVCLWLLFKKKVPFETR</sequence>
<organism evidence="2 3">
    <name type="scientific">Paenisporosarcina antarctica</name>
    <dbReference type="NCBI Taxonomy" id="417367"/>
    <lineage>
        <taxon>Bacteria</taxon>
        <taxon>Bacillati</taxon>
        <taxon>Bacillota</taxon>
        <taxon>Bacilli</taxon>
        <taxon>Bacillales</taxon>
        <taxon>Caryophanaceae</taxon>
        <taxon>Paenisporosarcina</taxon>
    </lineage>
</organism>
<dbReference type="OrthoDB" id="9813172at2"/>
<accession>A0A4P6ZW80</accession>
<feature type="transmembrane region" description="Helical" evidence="1">
    <location>
        <begin position="51"/>
        <end position="67"/>
    </location>
</feature>
<protein>
    <submittedName>
        <fullName evidence="2">TIGR02206 family membrane protein</fullName>
    </submittedName>
</protein>
<dbReference type="EMBL" id="CP038015">
    <property type="protein sequence ID" value="QBP39726.1"/>
    <property type="molecule type" value="Genomic_DNA"/>
</dbReference>
<dbReference type="InterPro" id="IPR011737">
    <property type="entry name" value="CHP02206_TP0381"/>
</dbReference>
<dbReference type="Proteomes" id="UP000294292">
    <property type="component" value="Chromosome"/>
</dbReference>
<evidence type="ECO:0000313" key="3">
    <source>
        <dbReference type="Proteomes" id="UP000294292"/>
    </source>
</evidence>
<keyword evidence="1" id="KW-1133">Transmembrane helix</keyword>
<feature type="transmembrane region" description="Helical" evidence="1">
    <location>
        <begin position="208"/>
        <end position="228"/>
    </location>
</feature>
<dbReference type="KEGG" id="panc:E2636_00475"/>
<dbReference type="Pfam" id="PF14808">
    <property type="entry name" value="TMEM164"/>
    <property type="match status" value="1"/>
</dbReference>
<gene>
    <name evidence="2" type="ORF">E2636_00475</name>
</gene>
<keyword evidence="1" id="KW-0812">Transmembrane</keyword>
<feature type="transmembrane region" description="Helical" evidence="1">
    <location>
        <begin position="12"/>
        <end position="31"/>
    </location>
</feature>
<evidence type="ECO:0000256" key="1">
    <source>
        <dbReference type="SAM" id="Phobius"/>
    </source>
</evidence>
<reference evidence="2 3" key="1">
    <citation type="submission" date="2019-03" db="EMBL/GenBank/DDBJ databases">
        <title>Complete genome sequence of Paenisporosarcina antarctica CGMCC 1.6503T.</title>
        <authorList>
            <person name="Rong J.-C."/>
            <person name="Chi N.-Y."/>
            <person name="Zhang Q.-F."/>
        </authorList>
    </citation>
    <scope>NUCLEOTIDE SEQUENCE [LARGE SCALE GENOMIC DNA]</scope>
    <source>
        <strain evidence="2 3">CGMCC 1.6503</strain>
    </source>
</reference>
<name>A0A4P6ZW80_9BACL</name>
<keyword evidence="1" id="KW-0472">Membrane</keyword>
<dbReference type="RefSeq" id="WP_134208043.1">
    <property type="nucleotide sequence ID" value="NZ_CP038015.1"/>
</dbReference>
<feature type="transmembrane region" description="Helical" evidence="1">
    <location>
        <begin position="135"/>
        <end position="155"/>
    </location>
</feature>
<dbReference type="AlphaFoldDB" id="A0A4P6ZW80"/>
<feature type="transmembrane region" description="Helical" evidence="1">
    <location>
        <begin position="105"/>
        <end position="123"/>
    </location>
</feature>
<keyword evidence="3" id="KW-1185">Reference proteome</keyword>
<feature type="transmembrane region" description="Helical" evidence="1">
    <location>
        <begin position="167"/>
        <end position="188"/>
    </location>
</feature>
<evidence type="ECO:0000313" key="2">
    <source>
        <dbReference type="EMBL" id="QBP39726.1"/>
    </source>
</evidence>
<feature type="transmembrane region" description="Helical" evidence="1">
    <location>
        <begin position="79"/>
        <end position="98"/>
    </location>
</feature>